<evidence type="ECO:0000256" key="1">
    <source>
        <dbReference type="SAM" id="Phobius"/>
    </source>
</evidence>
<name>I0JR44_HALH3</name>
<accession>I0JR44</accession>
<keyword evidence="1" id="KW-0472">Membrane</keyword>
<gene>
    <name evidence="2" type="ordered locus">HBHAL_4273</name>
</gene>
<keyword evidence="3" id="KW-1185">Reference proteome</keyword>
<dbReference type="AlphaFoldDB" id="I0JR44"/>
<proteinExistence type="predicted"/>
<feature type="transmembrane region" description="Helical" evidence="1">
    <location>
        <begin position="32"/>
        <end position="52"/>
    </location>
</feature>
<keyword evidence="1" id="KW-1133">Transmembrane helix</keyword>
<dbReference type="STRING" id="866895.HBHAL_4273"/>
<dbReference type="HOGENOM" id="CLU_2368949_0_0_9"/>
<feature type="transmembrane region" description="Helical" evidence="1">
    <location>
        <begin position="64"/>
        <end position="89"/>
    </location>
</feature>
<reference evidence="2 3" key="1">
    <citation type="journal article" date="2013" name="Environ. Microbiol.">
        <title>Chloride and organic osmolytes: a hybrid strategy to cope with elevated salinities by the moderately halophilic, chloride-dependent bacterium Halobacillus halophilus.</title>
        <authorList>
            <person name="Saum S.H."/>
            <person name="Pfeiffer F."/>
            <person name="Palm P."/>
            <person name="Rampp M."/>
            <person name="Schuster S.C."/>
            <person name="Muller V."/>
            <person name="Oesterhelt D."/>
        </authorList>
    </citation>
    <scope>NUCLEOTIDE SEQUENCE [LARGE SCALE GENOMIC DNA]</scope>
    <source>
        <strain evidence="3">ATCC 35676 / DSM 2266 / JCM 20832 / KCTC 3685 / LMG 17431 / NBRC 102448 / NCIMB 2269</strain>
    </source>
</reference>
<organism evidence="2 3">
    <name type="scientific">Halobacillus halophilus (strain ATCC 35676 / DSM 2266 / JCM 20832 / KCTC 3685 / LMG 17431 / NBRC 102448 / NCIMB 2269)</name>
    <name type="common">Sporosarcina halophila</name>
    <dbReference type="NCBI Taxonomy" id="866895"/>
    <lineage>
        <taxon>Bacteria</taxon>
        <taxon>Bacillati</taxon>
        <taxon>Bacillota</taxon>
        <taxon>Bacilli</taxon>
        <taxon>Bacillales</taxon>
        <taxon>Bacillaceae</taxon>
        <taxon>Halobacillus</taxon>
    </lineage>
</organism>
<evidence type="ECO:0000313" key="3">
    <source>
        <dbReference type="Proteomes" id="UP000007397"/>
    </source>
</evidence>
<sequence>MRAILLLLAASVNVFFIATTLFWNSIPLNGFWLLFFGTFLLFSLLFSGYVFVKKRRQPKSFLSIGSVMVLSISAGSIGWYSILAILAFVNASVTS</sequence>
<dbReference type="PATRIC" id="fig|866895.3.peg.3308"/>
<dbReference type="RefSeq" id="WP_014644502.1">
    <property type="nucleotide sequence ID" value="NC_017668.1"/>
</dbReference>
<keyword evidence="1" id="KW-0812">Transmembrane</keyword>
<dbReference type="EMBL" id="HE717023">
    <property type="protein sequence ID" value="CCG46614.1"/>
    <property type="molecule type" value="Genomic_DNA"/>
</dbReference>
<evidence type="ECO:0000313" key="2">
    <source>
        <dbReference type="EMBL" id="CCG46614.1"/>
    </source>
</evidence>
<dbReference type="KEGG" id="hhd:HBHAL_4273"/>
<protein>
    <submittedName>
        <fullName evidence="2">Uncharacterized protein</fullName>
    </submittedName>
</protein>
<dbReference type="Proteomes" id="UP000007397">
    <property type="component" value="Chromosome"/>
</dbReference>